<comment type="caution">
    <text evidence="2">The sequence shown here is derived from an EMBL/GenBank/DDBJ whole genome shotgun (WGS) entry which is preliminary data.</text>
</comment>
<reference evidence="3" key="1">
    <citation type="submission" date="2022-10" db="EMBL/GenBank/DDBJ databases">
        <title>Genome assembly of Pristionchus species.</title>
        <authorList>
            <person name="Yoshida K."/>
            <person name="Sommer R.J."/>
        </authorList>
    </citation>
    <scope>NUCLEOTIDE SEQUENCE [LARGE SCALE GENOMIC DNA]</scope>
    <source>
        <strain evidence="3">RS5460</strain>
    </source>
</reference>
<evidence type="ECO:0000256" key="1">
    <source>
        <dbReference type="SAM" id="MobiDB-lite"/>
    </source>
</evidence>
<protein>
    <submittedName>
        <fullName evidence="2">Uncharacterized protein</fullName>
    </submittedName>
</protein>
<feature type="non-terminal residue" evidence="2">
    <location>
        <position position="1"/>
    </location>
</feature>
<feature type="compositionally biased region" description="Basic and acidic residues" evidence="1">
    <location>
        <begin position="78"/>
        <end position="91"/>
    </location>
</feature>
<dbReference type="AlphaFoldDB" id="A0AAN5DAH1"/>
<organism evidence="2 3">
    <name type="scientific">Pristionchus mayeri</name>
    <dbReference type="NCBI Taxonomy" id="1317129"/>
    <lineage>
        <taxon>Eukaryota</taxon>
        <taxon>Metazoa</taxon>
        <taxon>Ecdysozoa</taxon>
        <taxon>Nematoda</taxon>
        <taxon>Chromadorea</taxon>
        <taxon>Rhabditida</taxon>
        <taxon>Rhabditina</taxon>
        <taxon>Diplogasteromorpha</taxon>
        <taxon>Diplogasteroidea</taxon>
        <taxon>Neodiplogasteridae</taxon>
        <taxon>Pristionchus</taxon>
    </lineage>
</organism>
<dbReference type="Proteomes" id="UP001328107">
    <property type="component" value="Unassembled WGS sequence"/>
</dbReference>
<feature type="non-terminal residue" evidence="2">
    <location>
        <position position="113"/>
    </location>
</feature>
<evidence type="ECO:0000313" key="2">
    <source>
        <dbReference type="EMBL" id="GMR58627.1"/>
    </source>
</evidence>
<sequence length="113" mass="13122">LKCINTNDQAQHLYLANSMPFDREAAYRFDDKLQSDRHRHFVYGLHDSIQKMMSSSLARPRGEGIPNPAPVPMADLSHQQHQEEESKDRVEDTQLLLKIKNEPEDVVILERQI</sequence>
<gene>
    <name evidence="2" type="ORF">PMAYCL1PPCAC_28822</name>
</gene>
<keyword evidence="3" id="KW-1185">Reference proteome</keyword>
<accession>A0AAN5DAH1</accession>
<proteinExistence type="predicted"/>
<feature type="region of interest" description="Disordered" evidence="1">
    <location>
        <begin position="57"/>
        <end position="91"/>
    </location>
</feature>
<evidence type="ECO:0000313" key="3">
    <source>
        <dbReference type="Proteomes" id="UP001328107"/>
    </source>
</evidence>
<dbReference type="EMBL" id="BTRK01000006">
    <property type="protein sequence ID" value="GMR58627.1"/>
    <property type="molecule type" value="Genomic_DNA"/>
</dbReference>
<name>A0AAN5DAH1_9BILA</name>